<dbReference type="Gene3D" id="2.30.29.30">
    <property type="entry name" value="Pleckstrin-homology domain (PH domain)/Phosphotyrosine-binding domain (PTB)"/>
    <property type="match status" value="1"/>
</dbReference>
<reference evidence="3 4" key="1">
    <citation type="journal article" date="2018" name="BMC Genomics">
        <title>The genome of Naegleria lovaniensis, the basis for a comparative approach to unravel pathogenicity factors of the human pathogenic amoeba N. fowleri.</title>
        <authorList>
            <person name="Liechti N."/>
            <person name="Schurch N."/>
            <person name="Bruggmann R."/>
            <person name="Wittwer M."/>
        </authorList>
    </citation>
    <scope>NUCLEOTIDE SEQUENCE [LARGE SCALE GENOMIC DNA]</scope>
    <source>
        <strain evidence="3 4">ATCC 30569</strain>
    </source>
</reference>
<dbReference type="AlphaFoldDB" id="A0AA88H0G5"/>
<dbReference type="PROSITE" id="PS50010">
    <property type="entry name" value="DH_2"/>
    <property type="match status" value="1"/>
</dbReference>
<protein>
    <recommendedName>
        <fullName evidence="2">DH domain-containing protein</fullName>
    </recommendedName>
</protein>
<feature type="compositionally biased region" description="Low complexity" evidence="1">
    <location>
        <begin position="1"/>
        <end position="29"/>
    </location>
</feature>
<dbReference type="GeneID" id="68106867"/>
<proteinExistence type="predicted"/>
<dbReference type="InterPro" id="IPR035899">
    <property type="entry name" value="DBL_dom_sf"/>
</dbReference>
<dbReference type="InterPro" id="IPR000219">
    <property type="entry name" value="DH_dom"/>
</dbReference>
<evidence type="ECO:0000256" key="1">
    <source>
        <dbReference type="SAM" id="MobiDB-lite"/>
    </source>
</evidence>
<dbReference type="PANTHER" id="PTHR12673:SF159">
    <property type="entry name" value="LD03170P"/>
    <property type="match status" value="1"/>
</dbReference>
<dbReference type="GO" id="GO:0005085">
    <property type="term" value="F:guanyl-nucleotide exchange factor activity"/>
    <property type="evidence" value="ECO:0007669"/>
    <property type="project" value="InterPro"/>
</dbReference>
<dbReference type="GO" id="GO:0005737">
    <property type="term" value="C:cytoplasm"/>
    <property type="evidence" value="ECO:0007669"/>
    <property type="project" value="TreeGrafter"/>
</dbReference>
<evidence type="ECO:0000259" key="2">
    <source>
        <dbReference type="PROSITE" id="PS50010"/>
    </source>
</evidence>
<feature type="domain" description="DH" evidence="2">
    <location>
        <begin position="263"/>
        <end position="471"/>
    </location>
</feature>
<dbReference type="InterPro" id="IPR051092">
    <property type="entry name" value="FYVE_RhoGEF_PH"/>
</dbReference>
<dbReference type="PANTHER" id="PTHR12673">
    <property type="entry name" value="FACIOGENITAL DYSPLASIA PROTEIN"/>
    <property type="match status" value="1"/>
</dbReference>
<name>A0AA88H0G5_NAELO</name>
<dbReference type="EMBL" id="PYSW02000008">
    <property type="protein sequence ID" value="KAG2389014.1"/>
    <property type="molecule type" value="Genomic_DNA"/>
</dbReference>
<feature type="compositionally biased region" description="Low complexity" evidence="1">
    <location>
        <begin position="79"/>
        <end position="102"/>
    </location>
</feature>
<dbReference type="SUPFAM" id="SSF50729">
    <property type="entry name" value="PH domain-like"/>
    <property type="match status" value="1"/>
</dbReference>
<feature type="compositionally biased region" description="Polar residues" evidence="1">
    <location>
        <begin position="30"/>
        <end position="40"/>
    </location>
</feature>
<dbReference type="Proteomes" id="UP000816034">
    <property type="component" value="Unassembled WGS sequence"/>
</dbReference>
<organism evidence="3 4">
    <name type="scientific">Naegleria lovaniensis</name>
    <name type="common">Amoeba</name>
    <dbReference type="NCBI Taxonomy" id="51637"/>
    <lineage>
        <taxon>Eukaryota</taxon>
        <taxon>Discoba</taxon>
        <taxon>Heterolobosea</taxon>
        <taxon>Tetramitia</taxon>
        <taxon>Eutetramitia</taxon>
        <taxon>Vahlkampfiidae</taxon>
        <taxon>Naegleria</taxon>
    </lineage>
</organism>
<sequence length="626" mass="72249">MNPLSSQLPPKGVSSSSSSTPVSSSGSTLWFSFNNNSQDQKVPPSETLHTSLHPLSIHVEQEKSRLNSTCSQQEDQDKSSNISSTLNTEESSSEVVSTPNPSAADSIQHSENRSSLHLIQELTKLLKMEKEKNRILLMEKQIWKQKEKHLSQILHNDLENLKQLSDGTSTSIGNSTPQSTTNSMFFQNFNNYNNSQYSNMNETVNTNGCFTPMTSTSSAPSPVTSCSSRSQIHNNMTTPIPPPKPLRLVTRVNTSRKEAKEEDLLEYIKEFINLEKEYMMAMKCVNRYFLPLIHECFKKREISCFPNLLAMDHLLVLMKLNSQLYQEFDNLLHQSHSKRSKNCGSQDQLAEHTTLFEGFLTILSENVHKLRIFKLYTEHLPTMLQLVKKELKSNEVFREYVRRSEKHLYSLKGSLWRVDSFFKFPLEYIPRALEILQQLKSVVERGRYAESETLAMIVEKYSKIQSHIYKSTKPKVDLSQMTEIAESLEMIGLVTASRYLIKSGLAEKMRESGAVTPCRLFLFNDMLIIKYTRKYRWLCVKKVVFYLDEICLQRLPLVCVKNYDSNPYLLTVIRGNFEQKQYSITIRFREVQEVSEWMELIEDCIDKECTSIIDASARWFPDEQSK</sequence>
<evidence type="ECO:0000313" key="3">
    <source>
        <dbReference type="EMBL" id="KAG2389014.1"/>
    </source>
</evidence>
<dbReference type="SUPFAM" id="SSF48065">
    <property type="entry name" value="DBL homology domain (DH-domain)"/>
    <property type="match status" value="1"/>
</dbReference>
<gene>
    <name evidence="3" type="ORF">C9374_014414</name>
</gene>
<keyword evidence="4" id="KW-1185">Reference proteome</keyword>
<evidence type="ECO:0000313" key="4">
    <source>
        <dbReference type="Proteomes" id="UP000816034"/>
    </source>
</evidence>
<dbReference type="RefSeq" id="XP_044553006.1">
    <property type="nucleotide sequence ID" value="XM_044690399.1"/>
</dbReference>
<comment type="caution">
    <text evidence="3">The sequence shown here is derived from an EMBL/GenBank/DDBJ whole genome shotgun (WGS) entry which is preliminary data.</text>
</comment>
<dbReference type="Gene3D" id="1.20.900.10">
    <property type="entry name" value="Dbl homology (DH) domain"/>
    <property type="match status" value="1"/>
</dbReference>
<accession>A0AA88H0G5</accession>
<feature type="region of interest" description="Disordered" evidence="1">
    <location>
        <begin position="61"/>
        <end position="112"/>
    </location>
</feature>
<dbReference type="InterPro" id="IPR011993">
    <property type="entry name" value="PH-like_dom_sf"/>
</dbReference>
<feature type="region of interest" description="Disordered" evidence="1">
    <location>
        <begin position="1"/>
        <end position="48"/>
    </location>
</feature>